<dbReference type="PANTHER" id="PTHR46292:SF1">
    <property type="entry name" value="COILED-COIL DOMAIN-CONTAINING PROTEIN 102A"/>
    <property type="match status" value="1"/>
</dbReference>
<comment type="caution">
    <text evidence="3">The sequence shown here is derived from an EMBL/GenBank/DDBJ whole genome shotgun (WGS) entry which is preliminary data.</text>
</comment>
<keyword evidence="1" id="KW-0175">Coiled coil</keyword>
<dbReference type="AlphaFoldDB" id="A0A8E0RME8"/>
<dbReference type="Proteomes" id="UP000728185">
    <property type="component" value="Unassembled WGS sequence"/>
</dbReference>
<protein>
    <submittedName>
        <fullName evidence="3">Uncharacterized protein</fullName>
    </submittedName>
</protein>
<evidence type="ECO:0000256" key="2">
    <source>
        <dbReference type="SAM" id="MobiDB-lite"/>
    </source>
</evidence>
<reference evidence="3" key="1">
    <citation type="submission" date="2019-05" db="EMBL/GenBank/DDBJ databases">
        <title>Annotation for the trematode Fasciolopsis buski.</title>
        <authorList>
            <person name="Choi Y.-J."/>
        </authorList>
    </citation>
    <scope>NUCLEOTIDE SEQUENCE</scope>
    <source>
        <strain evidence="3">HT</strain>
        <tissue evidence="3">Whole worm</tissue>
    </source>
</reference>
<feature type="compositionally biased region" description="Polar residues" evidence="2">
    <location>
        <begin position="73"/>
        <end position="84"/>
    </location>
</feature>
<evidence type="ECO:0000313" key="4">
    <source>
        <dbReference type="Proteomes" id="UP000728185"/>
    </source>
</evidence>
<name>A0A8E0RME8_9TREM</name>
<gene>
    <name evidence="3" type="ORF">FBUS_00303</name>
</gene>
<keyword evidence="4" id="KW-1185">Reference proteome</keyword>
<dbReference type="OrthoDB" id="5984396at2759"/>
<proteinExistence type="predicted"/>
<organism evidence="3 4">
    <name type="scientific">Fasciolopsis buskii</name>
    <dbReference type="NCBI Taxonomy" id="27845"/>
    <lineage>
        <taxon>Eukaryota</taxon>
        <taxon>Metazoa</taxon>
        <taxon>Spiralia</taxon>
        <taxon>Lophotrochozoa</taxon>
        <taxon>Platyhelminthes</taxon>
        <taxon>Trematoda</taxon>
        <taxon>Digenea</taxon>
        <taxon>Plagiorchiida</taxon>
        <taxon>Echinostomata</taxon>
        <taxon>Echinostomatoidea</taxon>
        <taxon>Fasciolidae</taxon>
        <taxon>Fasciolopsis</taxon>
    </lineage>
</organism>
<dbReference type="PANTHER" id="PTHR46292">
    <property type="entry name" value="COILED-COIL DOMAIN-CONTAINING PROTEIN 102A"/>
    <property type="match status" value="1"/>
</dbReference>
<evidence type="ECO:0000256" key="1">
    <source>
        <dbReference type="ARBA" id="ARBA00023054"/>
    </source>
</evidence>
<evidence type="ECO:0000313" key="3">
    <source>
        <dbReference type="EMBL" id="KAA0187475.1"/>
    </source>
</evidence>
<feature type="region of interest" description="Disordered" evidence="2">
    <location>
        <begin position="45"/>
        <end position="101"/>
    </location>
</feature>
<sequence>MRWWSDCTASWREKWALVRDERNQLREELRQTRKQLDAANRHIRQLQTERAVKPAVSIADAGGSRAAVGGPSSDPSRTTQCRATSSPLESRPSPREFQRANSEVQYTVQKGSYVYPTDSGDPDSSPDPNCLIQWWKEQCEFLTQELRRMLDLNTEQWARCEKLSCENRLLKLENSRIKRRSLEEGLLHSASRNISKEKLLSDTSTMATEFSREFGSAF</sequence>
<accession>A0A8E0RME8</accession>
<dbReference type="EMBL" id="LUCM01009096">
    <property type="protein sequence ID" value="KAA0187475.1"/>
    <property type="molecule type" value="Genomic_DNA"/>
</dbReference>